<gene>
    <name evidence="2" type="ORF">Taro_056909</name>
</gene>
<dbReference type="EMBL" id="NMUH01018214">
    <property type="protein sequence ID" value="MQM23839.1"/>
    <property type="molecule type" value="Genomic_DNA"/>
</dbReference>
<sequence length="204" mass="22567">GLALGGQKTSLVVEFILKVTSKKDQQQYWYLISTILLLTPQQQQQFLAQTQAQGSIGNTPNSGDMDPRRFRVLPHGSVNGKDGQPTGNDGSIGSPMQSSSPKVRPDQAEYLMKMKMAAQMQQPSPQPSQDQLLQQQQQQLQQDDMEHFGDVTSLDDNVESFLSHDDGDGRDIFAALKRSPPDHNTESAKGYYLEHGHIANSKLS</sequence>
<proteinExistence type="predicted"/>
<dbReference type="OrthoDB" id="1747124at2759"/>
<feature type="compositionally biased region" description="Low complexity" evidence="1">
    <location>
        <begin position="119"/>
        <end position="136"/>
    </location>
</feature>
<accession>A0A843XV66</accession>
<feature type="region of interest" description="Disordered" evidence="1">
    <location>
        <begin position="116"/>
        <end position="136"/>
    </location>
</feature>
<feature type="region of interest" description="Disordered" evidence="1">
    <location>
        <begin position="172"/>
        <end position="204"/>
    </location>
</feature>
<reference evidence="2" key="1">
    <citation type="submission" date="2017-07" db="EMBL/GenBank/DDBJ databases">
        <title>Taro Niue Genome Assembly and Annotation.</title>
        <authorList>
            <person name="Atibalentja N."/>
            <person name="Keating K."/>
            <person name="Fields C.J."/>
        </authorList>
    </citation>
    <scope>NUCLEOTIDE SEQUENCE</scope>
    <source>
        <strain evidence="2">Niue_2</strain>
        <tissue evidence="2">Leaf</tissue>
    </source>
</reference>
<name>A0A843XV66_COLES</name>
<keyword evidence="3" id="KW-1185">Reference proteome</keyword>
<protein>
    <submittedName>
        <fullName evidence="2">Uncharacterized protein</fullName>
    </submittedName>
</protein>
<evidence type="ECO:0000256" key="1">
    <source>
        <dbReference type="SAM" id="MobiDB-lite"/>
    </source>
</evidence>
<comment type="caution">
    <text evidence="2">The sequence shown here is derived from an EMBL/GenBank/DDBJ whole genome shotgun (WGS) entry which is preliminary data.</text>
</comment>
<evidence type="ECO:0000313" key="2">
    <source>
        <dbReference type="EMBL" id="MQM23839.1"/>
    </source>
</evidence>
<feature type="region of interest" description="Disordered" evidence="1">
    <location>
        <begin position="49"/>
        <end position="104"/>
    </location>
</feature>
<dbReference type="Proteomes" id="UP000652761">
    <property type="component" value="Unassembled WGS sequence"/>
</dbReference>
<feature type="non-terminal residue" evidence="2">
    <location>
        <position position="1"/>
    </location>
</feature>
<dbReference type="AlphaFoldDB" id="A0A843XV66"/>
<feature type="compositionally biased region" description="Basic and acidic residues" evidence="1">
    <location>
        <begin position="179"/>
        <end position="197"/>
    </location>
</feature>
<organism evidence="2 3">
    <name type="scientific">Colocasia esculenta</name>
    <name type="common">Wild taro</name>
    <name type="synonym">Arum esculentum</name>
    <dbReference type="NCBI Taxonomy" id="4460"/>
    <lineage>
        <taxon>Eukaryota</taxon>
        <taxon>Viridiplantae</taxon>
        <taxon>Streptophyta</taxon>
        <taxon>Embryophyta</taxon>
        <taxon>Tracheophyta</taxon>
        <taxon>Spermatophyta</taxon>
        <taxon>Magnoliopsida</taxon>
        <taxon>Liliopsida</taxon>
        <taxon>Araceae</taxon>
        <taxon>Aroideae</taxon>
        <taxon>Colocasieae</taxon>
        <taxon>Colocasia</taxon>
    </lineage>
</organism>
<feature type="compositionally biased region" description="Polar residues" evidence="1">
    <location>
        <begin position="85"/>
        <end position="101"/>
    </location>
</feature>
<evidence type="ECO:0000313" key="3">
    <source>
        <dbReference type="Proteomes" id="UP000652761"/>
    </source>
</evidence>